<keyword evidence="3 8" id="KW-0732">Signal</keyword>
<organism evidence="10 11">
    <name type="scientific">Reinekea marinisedimentorum</name>
    <dbReference type="NCBI Taxonomy" id="230495"/>
    <lineage>
        <taxon>Bacteria</taxon>
        <taxon>Pseudomonadati</taxon>
        <taxon>Pseudomonadota</taxon>
        <taxon>Gammaproteobacteria</taxon>
        <taxon>Oceanospirillales</taxon>
        <taxon>Saccharospirillaceae</taxon>
        <taxon>Reinekea</taxon>
    </lineage>
</organism>
<dbReference type="GO" id="GO:0016020">
    <property type="term" value="C:membrane"/>
    <property type="evidence" value="ECO:0007669"/>
    <property type="project" value="UniProtKB-SubCell"/>
</dbReference>
<sequence length="227" mass="25621">MHFKKMLKLLLIVTLFTAPVATLAETVWLRDVLYVNIRTGPSNNNRILKTITSGTRMEVLEKPDGADFYRVRTEDGLEGWIPSQYLVTEPTGDIRAEMVQAEKDQLQSQYEALEEKYNSLLNDKGDVRGELETLRTNNEQLTSELNRIKAVSGDALNMDVQLQQISEENAIINTELDVLKAENQSLREYNDNILLLAGGGLTVFGIILGFILPHLTGNNKRRKDGWS</sequence>
<proteinExistence type="predicted"/>
<comment type="subcellular location">
    <subcellularLocation>
        <location evidence="1">Membrane</location>
        <topology evidence="1">Single-pass membrane protein</topology>
    </subcellularLocation>
</comment>
<dbReference type="EMBL" id="SLZR01000029">
    <property type="protein sequence ID" value="TCS35892.1"/>
    <property type="molecule type" value="Genomic_DNA"/>
</dbReference>
<feature type="coiled-coil region" evidence="6">
    <location>
        <begin position="96"/>
        <end position="182"/>
    </location>
</feature>
<evidence type="ECO:0000313" key="10">
    <source>
        <dbReference type="EMBL" id="TCS35892.1"/>
    </source>
</evidence>
<dbReference type="Proteomes" id="UP000295793">
    <property type="component" value="Unassembled WGS sequence"/>
</dbReference>
<feature type="signal peptide" evidence="8">
    <location>
        <begin position="1"/>
        <end position="24"/>
    </location>
</feature>
<keyword evidence="6" id="KW-0175">Coiled coil</keyword>
<dbReference type="InterPro" id="IPR016476">
    <property type="entry name" value="SH3_dom_pro"/>
</dbReference>
<feature type="transmembrane region" description="Helical" evidence="7">
    <location>
        <begin position="193"/>
        <end position="213"/>
    </location>
</feature>
<dbReference type="InterPro" id="IPR036028">
    <property type="entry name" value="SH3-like_dom_sf"/>
</dbReference>
<evidence type="ECO:0000256" key="5">
    <source>
        <dbReference type="ARBA" id="ARBA00023136"/>
    </source>
</evidence>
<evidence type="ECO:0000256" key="8">
    <source>
        <dbReference type="SAM" id="SignalP"/>
    </source>
</evidence>
<dbReference type="RefSeq" id="WP_132704097.1">
    <property type="nucleotide sequence ID" value="NZ_SLZR01000029.1"/>
</dbReference>
<evidence type="ECO:0000259" key="9">
    <source>
        <dbReference type="PROSITE" id="PS51781"/>
    </source>
</evidence>
<keyword evidence="11" id="KW-1185">Reference proteome</keyword>
<evidence type="ECO:0000256" key="6">
    <source>
        <dbReference type="SAM" id="Coils"/>
    </source>
</evidence>
<dbReference type="SUPFAM" id="SSF50044">
    <property type="entry name" value="SH3-domain"/>
    <property type="match status" value="1"/>
</dbReference>
<dbReference type="AlphaFoldDB" id="A0A4R3HSB4"/>
<evidence type="ECO:0000256" key="3">
    <source>
        <dbReference type="ARBA" id="ARBA00022729"/>
    </source>
</evidence>
<protein>
    <submittedName>
        <fullName evidence="10">SH3 domain protein</fullName>
    </submittedName>
</protein>
<dbReference type="InterPro" id="IPR003646">
    <property type="entry name" value="SH3-like_bac-type"/>
</dbReference>
<accession>A0A4R3HSB4</accession>
<reference evidence="10 11" key="1">
    <citation type="submission" date="2019-03" db="EMBL/GenBank/DDBJ databases">
        <title>Genomic Encyclopedia of Archaeal and Bacterial Type Strains, Phase II (KMG-II): from individual species to whole genera.</title>
        <authorList>
            <person name="Goeker M."/>
        </authorList>
    </citation>
    <scope>NUCLEOTIDE SEQUENCE [LARGE SCALE GENOMIC DNA]</scope>
    <source>
        <strain evidence="10 11">DSM 15388</strain>
    </source>
</reference>
<comment type="caution">
    <text evidence="10">The sequence shown here is derived from an EMBL/GenBank/DDBJ whole genome shotgun (WGS) entry which is preliminary data.</text>
</comment>
<name>A0A4R3HSB4_9GAMM</name>
<evidence type="ECO:0000256" key="2">
    <source>
        <dbReference type="ARBA" id="ARBA00022692"/>
    </source>
</evidence>
<dbReference type="OrthoDB" id="9790951at2"/>
<feature type="domain" description="SH3b" evidence="9">
    <location>
        <begin position="24"/>
        <end position="90"/>
    </location>
</feature>
<evidence type="ECO:0000256" key="1">
    <source>
        <dbReference type="ARBA" id="ARBA00004167"/>
    </source>
</evidence>
<evidence type="ECO:0000256" key="4">
    <source>
        <dbReference type="ARBA" id="ARBA00022989"/>
    </source>
</evidence>
<keyword evidence="5 7" id="KW-0472">Membrane</keyword>
<keyword evidence="2 7" id="KW-0812">Transmembrane</keyword>
<evidence type="ECO:0000313" key="11">
    <source>
        <dbReference type="Proteomes" id="UP000295793"/>
    </source>
</evidence>
<dbReference type="Pfam" id="PF08239">
    <property type="entry name" value="SH3_3"/>
    <property type="match status" value="1"/>
</dbReference>
<dbReference type="PROSITE" id="PS51781">
    <property type="entry name" value="SH3B"/>
    <property type="match status" value="1"/>
</dbReference>
<evidence type="ECO:0000256" key="7">
    <source>
        <dbReference type="SAM" id="Phobius"/>
    </source>
</evidence>
<gene>
    <name evidence="10" type="ORF">BCF53_1298</name>
</gene>
<dbReference type="SMART" id="SM00287">
    <property type="entry name" value="SH3b"/>
    <property type="match status" value="1"/>
</dbReference>
<keyword evidence="4 7" id="KW-1133">Transmembrane helix</keyword>
<dbReference type="NCBIfam" id="TIGR04211">
    <property type="entry name" value="SH3_and_anchor"/>
    <property type="match status" value="1"/>
</dbReference>
<feature type="chain" id="PRO_5020519376" evidence="8">
    <location>
        <begin position="25"/>
        <end position="227"/>
    </location>
</feature>
<dbReference type="Gene3D" id="2.30.30.40">
    <property type="entry name" value="SH3 Domains"/>
    <property type="match status" value="1"/>
</dbReference>